<keyword evidence="5" id="KW-0479">Metal-binding</keyword>
<dbReference type="GO" id="GO:0016787">
    <property type="term" value="F:hydrolase activity"/>
    <property type="evidence" value="ECO:0007669"/>
    <property type="project" value="UniProtKB-KW"/>
</dbReference>
<proteinExistence type="predicted"/>
<dbReference type="PANTHER" id="PTHR30001">
    <property type="entry name" value="RIBONUCLEASE"/>
    <property type="match status" value="1"/>
</dbReference>
<keyword evidence="10" id="KW-0472">Membrane</keyword>
<evidence type="ECO:0000256" key="6">
    <source>
        <dbReference type="ARBA" id="ARBA00022759"/>
    </source>
</evidence>
<evidence type="ECO:0000256" key="4">
    <source>
        <dbReference type="ARBA" id="ARBA00022722"/>
    </source>
</evidence>
<evidence type="ECO:0000256" key="3">
    <source>
        <dbReference type="ARBA" id="ARBA00022519"/>
    </source>
</evidence>
<evidence type="ECO:0000256" key="2">
    <source>
        <dbReference type="ARBA" id="ARBA00022475"/>
    </source>
</evidence>
<dbReference type="AlphaFoldDB" id="A0A7C3J708"/>
<keyword evidence="2" id="KW-1003">Cell membrane</keyword>
<keyword evidence="6" id="KW-0255">Endonuclease</keyword>
<evidence type="ECO:0000256" key="5">
    <source>
        <dbReference type="ARBA" id="ARBA00022723"/>
    </source>
</evidence>
<keyword evidence="9" id="KW-0694">RNA-binding</keyword>
<dbReference type="GO" id="GO:0004519">
    <property type="term" value="F:endonuclease activity"/>
    <property type="evidence" value="ECO:0007669"/>
    <property type="project" value="UniProtKB-KW"/>
</dbReference>
<dbReference type="Pfam" id="PF10150">
    <property type="entry name" value="RNase_E_G"/>
    <property type="match status" value="1"/>
</dbReference>
<keyword evidence="4" id="KW-0540">Nuclease</keyword>
<dbReference type="InterPro" id="IPR012340">
    <property type="entry name" value="NA-bd_OB-fold"/>
</dbReference>
<evidence type="ECO:0000259" key="11">
    <source>
        <dbReference type="PROSITE" id="PS50126"/>
    </source>
</evidence>
<dbReference type="GO" id="GO:0004540">
    <property type="term" value="F:RNA nuclease activity"/>
    <property type="evidence" value="ECO:0007669"/>
    <property type="project" value="InterPro"/>
</dbReference>
<keyword evidence="7" id="KW-0378">Hydrolase</keyword>
<comment type="cofactor">
    <cofactor evidence="1">
        <name>Mg(2+)</name>
        <dbReference type="ChEBI" id="CHEBI:18420"/>
    </cofactor>
</comment>
<protein>
    <submittedName>
        <fullName evidence="12">Rne/Rng family ribonuclease</fullName>
    </submittedName>
</protein>
<organism evidence="12">
    <name type="scientific">candidate division WOR-3 bacterium</name>
    <dbReference type="NCBI Taxonomy" id="2052148"/>
    <lineage>
        <taxon>Bacteria</taxon>
        <taxon>Bacteria division WOR-3</taxon>
    </lineage>
</organism>
<evidence type="ECO:0000313" key="12">
    <source>
        <dbReference type="EMBL" id="HFK24187.1"/>
    </source>
</evidence>
<keyword evidence="3" id="KW-0997">Cell inner membrane</keyword>
<dbReference type="GO" id="GO:0006364">
    <property type="term" value="P:rRNA processing"/>
    <property type="evidence" value="ECO:0007669"/>
    <property type="project" value="TreeGrafter"/>
</dbReference>
<sequence length="495" mass="56892">MNELFISKLENSIIIALKEDSKLVEISVDDTTKSSLVGNIYKARIEHIAGGIQAAFVDIGEKKKAFLPLNTPDGKVKFEYFGEIDEDIENYMEIKEGDEILVQVVRDEINAKGAKLTSYISIAGNYLILVPFVHFVGVSKQIKDRDFKSSVKSFIYSFLSSDMGVIVRTAAIDAKPSLLKKEFYELLKIWDKIVKNIDKKKSPTLLYRESSLVIKTIRNLMKRNLDAIYIDTREIFNEVTNYLTFFNPILKNKVNFYKFKIPMLAYFDIDKEIDKMTKPEVYLKGGVSIVIETTEALTAIDVNSGKISKSRDDVNLVKDINLMAAEEIARQLRLRDIGGLIVIDFIDMEDEQSRKEVFNYLKKCLKNDRSTTKTLKLSQFGLVEMTRKKIGPSVTMNFVEKCECCDGRGYTAKPIFLGMKLIRWIKENIKNYSNDTLVINCNKELSEVIEKDLYKYFESLMKDYKVNIKIEKIESSKTGFEIYSLNKLEKIAYVF</sequence>
<evidence type="ECO:0000256" key="1">
    <source>
        <dbReference type="ARBA" id="ARBA00001946"/>
    </source>
</evidence>
<reference evidence="12" key="1">
    <citation type="journal article" date="2020" name="mSystems">
        <title>Genome- and Community-Level Interaction Insights into Carbon Utilization and Element Cycling Functions of Hydrothermarchaeota in Hydrothermal Sediment.</title>
        <authorList>
            <person name="Zhou Z."/>
            <person name="Liu Y."/>
            <person name="Xu W."/>
            <person name="Pan J."/>
            <person name="Luo Z.H."/>
            <person name="Li M."/>
        </authorList>
    </citation>
    <scope>NUCLEOTIDE SEQUENCE [LARGE SCALE GENOMIC DNA]</scope>
    <source>
        <strain evidence="12">SpSt-464</strain>
    </source>
</reference>
<dbReference type="EMBL" id="DSTT01000005">
    <property type="protein sequence ID" value="HFK24187.1"/>
    <property type="molecule type" value="Genomic_DNA"/>
</dbReference>
<evidence type="ECO:0000256" key="7">
    <source>
        <dbReference type="ARBA" id="ARBA00022801"/>
    </source>
</evidence>
<accession>A0A7C3J708</accession>
<keyword evidence="8" id="KW-0460">Magnesium</keyword>
<gene>
    <name evidence="12" type="ORF">ENS15_06010</name>
</gene>
<feature type="domain" description="S1 motif" evidence="11">
    <location>
        <begin position="38"/>
        <end position="119"/>
    </location>
</feature>
<dbReference type="InterPro" id="IPR003029">
    <property type="entry name" value="S1_domain"/>
</dbReference>
<dbReference type="PROSITE" id="PS50126">
    <property type="entry name" value="S1"/>
    <property type="match status" value="1"/>
</dbReference>
<dbReference type="GO" id="GO:0003723">
    <property type="term" value="F:RNA binding"/>
    <property type="evidence" value="ECO:0007669"/>
    <property type="project" value="UniProtKB-KW"/>
</dbReference>
<evidence type="ECO:0000256" key="9">
    <source>
        <dbReference type="ARBA" id="ARBA00022884"/>
    </source>
</evidence>
<dbReference type="Gene3D" id="2.40.50.140">
    <property type="entry name" value="Nucleic acid-binding proteins"/>
    <property type="match status" value="1"/>
</dbReference>
<dbReference type="GO" id="GO:0005737">
    <property type="term" value="C:cytoplasm"/>
    <property type="evidence" value="ECO:0007669"/>
    <property type="project" value="TreeGrafter"/>
</dbReference>
<dbReference type="PANTHER" id="PTHR30001:SF1">
    <property type="entry name" value="RIBONUCLEASE E_G-LIKE PROTEIN, CHLOROPLASTIC"/>
    <property type="match status" value="1"/>
</dbReference>
<dbReference type="InterPro" id="IPR019307">
    <property type="entry name" value="RNA-bd_AU-1/RNase_E/G"/>
</dbReference>
<evidence type="ECO:0000256" key="8">
    <source>
        <dbReference type="ARBA" id="ARBA00022842"/>
    </source>
</evidence>
<dbReference type="SUPFAM" id="SSF50249">
    <property type="entry name" value="Nucleic acid-binding proteins"/>
    <property type="match status" value="1"/>
</dbReference>
<name>A0A7C3J708_UNCW3</name>
<comment type="caution">
    <text evidence="12">The sequence shown here is derived from an EMBL/GenBank/DDBJ whole genome shotgun (WGS) entry which is preliminary data.</text>
</comment>
<dbReference type="NCBIfam" id="TIGR00757">
    <property type="entry name" value="RNaseEG"/>
    <property type="match status" value="1"/>
</dbReference>
<dbReference type="Gene3D" id="3.40.1260.20">
    <property type="entry name" value="Ribonuclease E, catalytic domain"/>
    <property type="match status" value="1"/>
</dbReference>
<evidence type="ECO:0000256" key="10">
    <source>
        <dbReference type="ARBA" id="ARBA00023136"/>
    </source>
</evidence>
<dbReference type="InterPro" id="IPR004659">
    <property type="entry name" value="RNase_E/G"/>
</dbReference>
<dbReference type="GO" id="GO:0046872">
    <property type="term" value="F:metal ion binding"/>
    <property type="evidence" value="ECO:0007669"/>
    <property type="project" value="UniProtKB-KW"/>
</dbReference>
<dbReference type="CDD" id="cd04453">
    <property type="entry name" value="S1_RNase_E"/>
    <property type="match status" value="1"/>
</dbReference>